<dbReference type="RefSeq" id="WP_346060226.1">
    <property type="nucleotide sequence ID" value="NZ_BAAAVQ010000076.1"/>
</dbReference>
<organism evidence="2 3">
    <name type="scientific">Glutamicibacter bergerei</name>
    <dbReference type="NCBI Taxonomy" id="256702"/>
    <lineage>
        <taxon>Bacteria</taxon>
        <taxon>Bacillati</taxon>
        <taxon>Actinomycetota</taxon>
        <taxon>Actinomycetes</taxon>
        <taxon>Micrococcales</taxon>
        <taxon>Micrococcaceae</taxon>
        <taxon>Glutamicibacter</taxon>
    </lineage>
</organism>
<reference evidence="3" key="1">
    <citation type="journal article" date="2019" name="Int. J. Syst. Evol. Microbiol.">
        <title>The Global Catalogue of Microorganisms (GCM) 10K type strain sequencing project: providing services to taxonomists for standard genome sequencing and annotation.</title>
        <authorList>
            <consortium name="The Broad Institute Genomics Platform"/>
            <consortium name="The Broad Institute Genome Sequencing Center for Infectious Disease"/>
            <person name="Wu L."/>
            <person name="Ma J."/>
        </authorList>
    </citation>
    <scope>NUCLEOTIDE SEQUENCE [LARGE SCALE GENOMIC DNA]</scope>
    <source>
        <strain evidence="3">CGMCC 1.12849</strain>
    </source>
</reference>
<keyword evidence="3" id="KW-1185">Reference proteome</keyword>
<dbReference type="PROSITE" id="PS51257">
    <property type="entry name" value="PROKAR_LIPOPROTEIN"/>
    <property type="match status" value="1"/>
</dbReference>
<name>A0ABV9MIF1_9MICC</name>
<comment type="caution">
    <text evidence="2">The sequence shown here is derived from an EMBL/GenBank/DDBJ whole genome shotgun (WGS) entry which is preliminary data.</text>
</comment>
<accession>A0ABV9MIF1</accession>
<dbReference type="InterPro" id="IPR047808">
    <property type="entry name" value="CueP-like"/>
</dbReference>
<dbReference type="EMBL" id="JBHSHE010000022">
    <property type="protein sequence ID" value="MFC4715671.1"/>
    <property type="molecule type" value="Genomic_DNA"/>
</dbReference>
<dbReference type="NCBIfam" id="NF038094">
    <property type="entry name" value="CueP_fam"/>
    <property type="match status" value="1"/>
</dbReference>
<dbReference type="Pfam" id="PF21172">
    <property type="entry name" value="CueP"/>
    <property type="match status" value="1"/>
</dbReference>
<dbReference type="Gene3D" id="2.60.40.3700">
    <property type="match status" value="1"/>
</dbReference>
<gene>
    <name evidence="2" type="ORF">ACFO7V_05900</name>
</gene>
<feature type="chain" id="PRO_5045220335" evidence="1">
    <location>
        <begin position="36"/>
        <end position="212"/>
    </location>
</feature>
<evidence type="ECO:0000313" key="2">
    <source>
        <dbReference type="EMBL" id="MFC4715671.1"/>
    </source>
</evidence>
<evidence type="ECO:0000313" key="3">
    <source>
        <dbReference type="Proteomes" id="UP001595884"/>
    </source>
</evidence>
<feature type="signal peptide" evidence="1">
    <location>
        <begin position="1"/>
        <end position="35"/>
    </location>
</feature>
<protein>
    <submittedName>
        <fullName evidence="2">CueP family metal-binding protein</fullName>
    </submittedName>
</protein>
<sequence>MFRTLVTNRCIGRRMVGPAAVAVVALAALTACSSAPDPAVNGGQTVVDAAQTGDFLAELGLEGLDAKQAIDKLDHLPTEQRPSEFTAQVQPSQLVLTHQSGRTAWLPMPKDQYYLSAAPYVNQTHSCHFHSLTTCLGELYGEEVKVKASNAETGEVLVNKSVETFGNGFIGLWVPRGITVDLEFTYEGKTAKSTVSTAGDTNATCLTQLRLV</sequence>
<evidence type="ECO:0000256" key="1">
    <source>
        <dbReference type="SAM" id="SignalP"/>
    </source>
</evidence>
<dbReference type="Proteomes" id="UP001595884">
    <property type="component" value="Unassembled WGS sequence"/>
</dbReference>
<proteinExistence type="predicted"/>
<keyword evidence="1" id="KW-0732">Signal</keyword>